<evidence type="ECO:0000256" key="1">
    <source>
        <dbReference type="ARBA" id="ARBA00023054"/>
    </source>
</evidence>
<evidence type="ECO:0000313" key="5">
    <source>
        <dbReference type="EMBL" id="KAK2185534.1"/>
    </source>
</evidence>
<dbReference type="InterPro" id="IPR032755">
    <property type="entry name" value="TSNAXIP1_N"/>
</dbReference>
<evidence type="ECO:0000313" key="6">
    <source>
        <dbReference type="Proteomes" id="UP001209878"/>
    </source>
</evidence>
<feature type="coiled-coil region" evidence="2">
    <location>
        <begin position="315"/>
        <end position="342"/>
    </location>
</feature>
<dbReference type="Proteomes" id="UP001209878">
    <property type="component" value="Unassembled WGS sequence"/>
</dbReference>
<name>A0AAD9NZU0_RIDPI</name>
<feature type="region of interest" description="Disordered" evidence="3">
    <location>
        <begin position="156"/>
        <end position="175"/>
    </location>
</feature>
<protein>
    <recommendedName>
        <fullName evidence="4">Translin-associated factor X-interacting protein 1 N-terminal domain-containing protein</fullName>
    </recommendedName>
</protein>
<dbReference type="PANTHER" id="PTHR34916">
    <property type="entry name" value="GI:13385330"/>
    <property type="match status" value="1"/>
</dbReference>
<dbReference type="PANTHER" id="PTHR34916:SF1">
    <property type="entry name" value="GI:13385330"/>
    <property type="match status" value="1"/>
</dbReference>
<sequence length="480" mass="54863">MANSKSARSLHQLLDNVLALQRQDVHAFSGGHLNESNLYKPDVQKALQTGRWRSSVPRRLPPVDNLLEAESRQQDQLMRMTQDQMKGVLKEFSVDTPLKVPQLTSVKRDGVSEVPVTVSRPVRHIEGGSGAYQWMDDGVLVEEVQMSDLAVPKLTPRTKCPAQQQQTRSSQQKQQFMPSYLEGVTKKDQFMMMKKFEREVLGLDETTMQNILTGHTAVEQAESHLEEGLSSLQLNGVGPNFHRLQVYSDTFDCLIKTSPTFGYLLQAIKNKYDDFVGELLDSQSGKHQVLLDHMKQLSDGGTSNTKQLNSDISVVTRMEEEAKKLLEENKRLRREVENEIKLAAEPSPEPQERTPCYENEPAHDLSDQIEELNAAILEKYDTLQQLRVQMRTEFVPATVCTHLEQCIKETEVEVQKLNSMKDYFIRSIGEMEKKLTDTIEQADTTEKDARRIWKKIEAKKPLEVPDDAEDEESKWSWYIS</sequence>
<dbReference type="AlphaFoldDB" id="A0AAD9NZU0"/>
<comment type="caution">
    <text evidence="5">The sequence shown here is derived from an EMBL/GenBank/DDBJ whole genome shotgun (WGS) entry which is preliminary data.</text>
</comment>
<evidence type="ECO:0000259" key="4">
    <source>
        <dbReference type="Pfam" id="PF15739"/>
    </source>
</evidence>
<keyword evidence="1 2" id="KW-0175">Coiled coil</keyword>
<keyword evidence="6" id="KW-1185">Reference proteome</keyword>
<gene>
    <name evidence="5" type="ORF">NP493_231g01024</name>
</gene>
<dbReference type="Pfam" id="PF15739">
    <property type="entry name" value="TSNAXIP1_N"/>
    <property type="match status" value="1"/>
</dbReference>
<reference evidence="5" key="1">
    <citation type="journal article" date="2023" name="Mol. Biol. Evol.">
        <title>Third-Generation Sequencing Reveals the Adaptive Role of the Epigenome in Three Deep-Sea Polychaetes.</title>
        <authorList>
            <person name="Perez M."/>
            <person name="Aroh O."/>
            <person name="Sun Y."/>
            <person name="Lan Y."/>
            <person name="Juniper S.K."/>
            <person name="Young C.R."/>
            <person name="Angers B."/>
            <person name="Qian P.Y."/>
        </authorList>
    </citation>
    <scope>NUCLEOTIDE SEQUENCE</scope>
    <source>
        <strain evidence="5">R07B-5</strain>
    </source>
</reference>
<dbReference type="EMBL" id="JAODUO010000231">
    <property type="protein sequence ID" value="KAK2185534.1"/>
    <property type="molecule type" value="Genomic_DNA"/>
</dbReference>
<accession>A0AAD9NZU0</accession>
<feature type="domain" description="Translin-associated factor X-interacting protein 1 N-terminal" evidence="4">
    <location>
        <begin position="222"/>
        <end position="333"/>
    </location>
</feature>
<proteinExistence type="predicted"/>
<feature type="compositionally biased region" description="Low complexity" evidence="3">
    <location>
        <begin position="163"/>
        <end position="175"/>
    </location>
</feature>
<evidence type="ECO:0000256" key="2">
    <source>
        <dbReference type="SAM" id="Coils"/>
    </source>
</evidence>
<evidence type="ECO:0000256" key="3">
    <source>
        <dbReference type="SAM" id="MobiDB-lite"/>
    </source>
</evidence>
<organism evidence="5 6">
    <name type="scientific">Ridgeia piscesae</name>
    <name type="common">Tubeworm</name>
    <dbReference type="NCBI Taxonomy" id="27915"/>
    <lineage>
        <taxon>Eukaryota</taxon>
        <taxon>Metazoa</taxon>
        <taxon>Spiralia</taxon>
        <taxon>Lophotrochozoa</taxon>
        <taxon>Annelida</taxon>
        <taxon>Polychaeta</taxon>
        <taxon>Sedentaria</taxon>
        <taxon>Canalipalpata</taxon>
        <taxon>Sabellida</taxon>
        <taxon>Siboglinidae</taxon>
        <taxon>Ridgeia</taxon>
    </lineage>
</organism>